<reference evidence="3" key="1">
    <citation type="submission" date="2019-06" db="EMBL/GenBank/DDBJ databases">
        <title>Complete genome sequence of Methylogaea oryzae strain JCM16910.</title>
        <authorList>
            <person name="Asakawa S."/>
        </authorList>
    </citation>
    <scope>NUCLEOTIDE SEQUENCE</scope>
    <source>
        <strain evidence="3">E10</strain>
    </source>
</reference>
<sequence length="552" mass="59574">MGEKMEKQIGNVLVIQLERPGDIILTTAFLKLAREKYPGARLDFLQMDSFQGIVEGAPFVDNVLYFPVALYGANKNALERMSDSGEGIDDALLLDGGLREEIRRLSGYDVVYNLAHDAFSLWLNTQLDAPEKHGGVMAPDGRRFFLDLWNIYLVAFVHGFRNENRIHLLDLYKGCAGAVGSGVTLPYINCEAVEIEEGLVALSPGASSYAKAWPAEHFAALSDRLSAEGYKTVLVGGGADRALCERVYSLCAVKPLNMCGKTTVAQAAGLLKKCRILISHDTGTIHMAAAVGTPVLYISCGEEAYFRETSPYSGGNYIMQTALGGGYGGADISPESVMALFGYMEGSVSGEALAEKTAAQGVPLAFYVSYLFSEQCDGVGGIGFRPLFRGAASQEAFYIELLRYALVAGMGGYTILERGIAEIGNNVGSAFAAVDGDVEAMIHLTQRSERELASIAESFMQGAEMLMNPSRHQELAELLVRIQEKEAGFEVLAESGGVLQPVFCTLSWALKMVLDEAPEAIFATSARIYAAFARVLETQAMLLSKVRLGDGR</sequence>
<dbReference type="GO" id="GO:0009244">
    <property type="term" value="P:lipopolysaccharide core region biosynthetic process"/>
    <property type="evidence" value="ECO:0007669"/>
    <property type="project" value="TreeGrafter"/>
</dbReference>
<dbReference type="Proteomes" id="UP000824988">
    <property type="component" value="Chromosome"/>
</dbReference>
<name>A0A8D5AIA3_9GAMM</name>
<gene>
    <name evidence="3" type="ORF">MoryE10_01300</name>
</gene>
<dbReference type="KEGG" id="moz:MoryE10_01300"/>
<evidence type="ECO:0000313" key="4">
    <source>
        <dbReference type="Proteomes" id="UP000824988"/>
    </source>
</evidence>
<evidence type="ECO:0000256" key="2">
    <source>
        <dbReference type="ARBA" id="ARBA00022679"/>
    </source>
</evidence>
<evidence type="ECO:0000256" key="1">
    <source>
        <dbReference type="ARBA" id="ARBA00022676"/>
    </source>
</evidence>
<dbReference type="PANTHER" id="PTHR30160:SF7">
    <property type="entry name" value="ADP-HEPTOSE--LPS HEPTOSYLTRANSFERASE 2"/>
    <property type="match status" value="1"/>
</dbReference>
<dbReference type="AlphaFoldDB" id="A0A8D5AIA3"/>
<keyword evidence="4" id="KW-1185">Reference proteome</keyword>
<proteinExistence type="predicted"/>
<accession>A0A8D5AIA3</accession>
<evidence type="ECO:0008006" key="5">
    <source>
        <dbReference type="Google" id="ProtNLM"/>
    </source>
</evidence>
<dbReference type="InterPro" id="IPR051199">
    <property type="entry name" value="LPS_LOS_Heptosyltrfase"/>
</dbReference>
<dbReference type="EMBL" id="AP019782">
    <property type="protein sequence ID" value="BBL69524.1"/>
    <property type="molecule type" value="Genomic_DNA"/>
</dbReference>
<dbReference type="PANTHER" id="PTHR30160">
    <property type="entry name" value="TETRAACYLDISACCHARIDE 4'-KINASE-RELATED"/>
    <property type="match status" value="1"/>
</dbReference>
<dbReference type="CDD" id="cd03789">
    <property type="entry name" value="GT9_LPS_heptosyltransferase"/>
    <property type="match status" value="1"/>
</dbReference>
<keyword evidence="2" id="KW-0808">Transferase</keyword>
<evidence type="ECO:0000313" key="3">
    <source>
        <dbReference type="EMBL" id="BBL69524.1"/>
    </source>
</evidence>
<dbReference type="Pfam" id="PF01075">
    <property type="entry name" value="Glyco_transf_9"/>
    <property type="match status" value="1"/>
</dbReference>
<organism evidence="3 4">
    <name type="scientific">Methylogaea oryzae</name>
    <dbReference type="NCBI Taxonomy" id="1295382"/>
    <lineage>
        <taxon>Bacteria</taxon>
        <taxon>Pseudomonadati</taxon>
        <taxon>Pseudomonadota</taxon>
        <taxon>Gammaproteobacteria</taxon>
        <taxon>Methylococcales</taxon>
        <taxon>Methylococcaceae</taxon>
        <taxon>Methylogaea</taxon>
    </lineage>
</organism>
<dbReference type="InterPro" id="IPR002201">
    <property type="entry name" value="Glyco_trans_9"/>
</dbReference>
<dbReference type="GO" id="GO:0005829">
    <property type="term" value="C:cytosol"/>
    <property type="evidence" value="ECO:0007669"/>
    <property type="project" value="TreeGrafter"/>
</dbReference>
<keyword evidence="1" id="KW-0328">Glycosyltransferase</keyword>
<protein>
    <recommendedName>
        <fullName evidence="5">Glycosyltransferase family 9 protein</fullName>
    </recommendedName>
</protein>
<dbReference type="GO" id="GO:0008713">
    <property type="term" value="F:ADP-heptose-lipopolysaccharide heptosyltransferase activity"/>
    <property type="evidence" value="ECO:0007669"/>
    <property type="project" value="TreeGrafter"/>
</dbReference>